<dbReference type="Proteomes" id="UP000559027">
    <property type="component" value="Unassembled WGS sequence"/>
</dbReference>
<accession>A0A8H5LI25</accession>
<dbReference type="Gene3D" id="1.20.1410.10">
    <property type="entry name" value="I/LWEQ domain"/>
    <property type="match status" value="1"/>
</dbReference>
<organism evidence="2 3">
    <name type="scientific">Leucocoprinus leucothites</name>
    <dbReference type="NCBI Taxonomy" id="201217"/>
    <lineage>
        <taxon>Eukaryota</taxon>
        <taxon>Fungi</taxon>
        <taxon>Dikarya</taxon>
        <taxon>Basidiomycota</taxon>
        <taxon>Agaricomycotina</taxon>
        <taxon>Agaricomycetes</taxon>
        <taxon>Agaricomycetidae</taxon>
        <taxon>Agaricales</taxon>
        <taxon>Agaricineae</taxon>
        <taxon>Agaricaceae</taxon>
        <taxon>Leucocoprinus</taxon>
    </lineage>
</organism>
<dbReference type="PANTHER" id="PTHR15492:SF1">
    <property type="entry name" value="CYCLIN-D1-BINDING PROTEIN 1"/>
    <property type="match status" value="1"/>
</dbReference>
<dbReference type="Pfam" id="PF13324">
    <property type="entry name" value="GCIP_N"/>
    <property type="match status" value="1"/>
</dbReference>
<protein>
    <recommendedName>
        <fullName evidence="1">Cyclin-D1-binding protein 1-like N-terminal domain-containing protein</fullName>
    </recommendedName>
</protein>
<dbReference type="PANTHER" id="PTHR15492">
    <property type="entry name" value="CYCLIN D1-BINDING PROTEIN 1"/>
    <property type="match status" value="1"/>
</dbReference>
<sequence>MSEKQKAIDALTLVLESSKAALAFLADPTQSADPSLDASPLSVIHKDFLSLLSLIYASTTKLSLVLKPSSPSYTAALGPLRELSERVASLPHCVRLLQTDHGKSLAAEAYTIARDVLVALQSLVQALIVIGSENSASSGDVGEYLVKTGTVHDIIEDARGSSGFSGNNLVAVRKIWKHNQDSLQDSLEEVREAMEKAEDLEGGSEGEEFDDGWGELGMPSSVKPSAAELETIKKIYTIARLSTLLHQRIWKDALSTLTPSLPLSKETNTILDNLADASSDLVSSSDNFISTIYPPQVVEDISIELQGFRRQLTVLQSKIEPLIPERSIEEQLSNLQLSNTAKSSDHYTKLRKWYIACINQINKNIQELEYELKGQEQPPLV</sequence>
<gene>
    <name evidence="2" type="ORF">D9756_001573</name>
</gene>
<comment type="caution">
    <text evidence="2">The sequence shown here is derived from an EMBL/GenBank/DDBJ whole genome shotgun (WGS) entry which is preliminary data.</text>
</comment>
<reference evidence="2 3" key="1">
    <citation type="journal article" date="2020" name="ISME J.">
        <title>Uncovering the hidden diversity of litter-decomposition mechanisms in mushroom-forming fungi.</title>
        <authorList>
            <person name="Floudas D."/>
            <person name="Bentzer J."/>
            <person name="Ahren D."/>
            <person name="Johansson T."/>
            <person name="Persson P."/>
            <person name="Tunlid A."/>
        </authorList>
    </citation>
    <scope>NUCLEOTIDE SEQUENCE [LARGE SCALE GENOMIC DNA]</scope>
    <source>
        <strain evidence="2 3">CBS 146.42</strain>
    </source>
</reference>
<dbReference type="InterPro" id="IPR026907">
    <property type="entry name" value="GCIP-like"/>
</dbReference>
<keyword evidence="3" id="KW-1185">Reference proteome</keyword>
<evidence type="ECO:0000313" key="3">
    <source>
        <dbReference type="Proteomes" id="UP000559027"/>
    </source>
</evidence>
<dbReference type="EMBL" id="JAACJO010000005">
    <property type="protein sequence ID" value="KAF5357909.1"/>
    <property type="molecule type" value="Genomic_DNA"/>
</dbReference>
<evidence type="ECO:0000259" key="1">
    <source>
        <dbReference type="Pfam" id="PF13324"/>
    </source>
</evidence>
<evidence type="ECO:0000313" key="2">
    <source>
        <dbReference type="EMBL" id="KAF5357909.1"/>
    </source>
</evidence>
<dbReference type="Gene3D" id="1.20.1420.10">
    <property type="entry name" value="Talin, central domain"/>
    <property type="match status" value="1"/>
</dbReference>
<proteinExistence type="predicted"/>
<dbReference type="AlphaFoldDB" id="A0A8H5LI25"/>
<dbReference type="GO" id="GO:0005634">
    <property type="term" value="C:nucleus"/>
    <property type="evidence" value="ECO:0007669"/>
    <property type="project" value="TreeGrafter"/>
</dbReference>
<dbReference type="InterPro" id="IPR049317">
    <property type="entry name" value="GCIP-like_N"/>
</dbReference>
<name>A0A8H5LI25_9AGAR</name>
<feature type="domain" description="Cyclin-D1-binding protein 1-like N-terminal" evidence="1">
    <location>
        <begin position="49"/>
        <end position="195"/>
    </location>
</feature>